<evidence type="ECO:0000313" key="3">
    <source>
        <dbReference type="Proteomes" id="UP001260872"/>
    </source>
</evidence>
<dbReference type="EMBL" id="JAVKGT010000015">
    <property type="protein sequence ID" value="MDR5711886.1"/>
    <property type="molecule type" value="Genomic_DNA"/>
</dbReference>
<comment type="caution">
    <text evidence="2">The sequence shown here is derived from an EMBL/GenBank/DDBJ whole genome shotgun (WGS) entry which is preliminary data.</text>
</comment>
<evidence type="ECO:0000313" key="2">
    <source>
        <dbReference type="EMBL" id="MDR5711886.1"/>
    </source>
</evidence>
<dbReference type="SUPFAM" id="SSF56281">
    <property type="entry name" value="Metallo-hydrolase/oxidoreductase"/>
    <property type="match status" value="1"/>
</dbReference>
<dbReference type="PANTHER" id="PTHR23131:SF0">
    <property type="entry name" value="ENDORIBONUCLEASE LACTB2"/>
    <property type="match status" value="1"/>
</dbReference>
<dbReference type="Proteomes" id="UP001260872">
    <property type="component" value="Unassembled WGS sequence"/>
</dbReference>
<feature type="domain" description="Metallo-beta-lactamase" evidence="1">
    <location>
        <begin position="22"/>
        <end position="187"/>
    </location>
</feature>
<keyword evidence="3" id="KW-1185">Reference proteome</keyword>
<organism evidence="2 3">
    <name type="scientific">Nesterenkonia flava</name>
    <dbReference type="NCBI Taxonomy" id="469799"/>
    <lineage>
        <taxon>Bacteria</taxon>
        <taxon>Bacillati</taxon>
        <taxon>Actinomycetota</taxon>
        <taxon>Actinomycetes</taxon>
        <taxon>Micrococcales</taxon>
        <taxon>Micrococcaceae</taxon>
        <taxon>Nesterenkonia</taxon>
    </lineage>
</organism>
<dbReference type="SMART" id="SM00849">
    <property type="entry name" value="Lactamase_B"/>
    <property type="match status" value="1"/>
</dbReference>
<accession>A0ABU1FTA1</accession>
<reference evidence="3" key="1">
    <citation type="submission" date="2023-07" db="EMBL/GenBank/DDBJ databases">
        <title>Description of three actinobacteria isolated from air of manufacturing shop in a pharmaceutical factory.</title>
        <authorList>
            <person name="Zhang D.-F."/>
        </authorList>
    </citation>
    <scope>NUCLEOTIDE SEQUENCE [LARGE SCALE GENOMIC DNA]</scope>
    <source>
        <strain evidence="3">CCTCC AB 207010</strain>
    </source>
</reference>
<evidence type="ECO:0000259" key="1">
    <source>
        <dbReference type="SMART" id="SM00849"/>
    </source>
</evidence>
<dbReference type="Pfam" id="PF00753">
    <property type="entry name" value="Lactamase_B"/>
    <property type="match status" value="1"/>
</dbReference>
<dbReference type="RefSeq" id="WP_310537266.1">
    <property type="nucleotide sequence ID" value="NZ_BAAAOC010000089.1"/>
</dbReference>
<dbReference type="PANTHER" id="PTHR23131">
    <property type="entry name" value="ENDORIBONUCLEASE LACTB2"/>
    <property type="match status" value="1"/>
</dbReference>
<proteinExistence type="predicted"/>
<sequence length="261" mass="28143">MSTTTAIQVLTCDNPSPMTLEGTNTYLLGRPDQAEVVVVDPGPDGHKEHLHAVLESVGDRSVAEILVTHRHGDHTGAAKALSARTGAPVRGFDPDQCVAGGQGIVLPLAEGEKILAGGLSIEVLHTPGHTGDSVCLWIPEENALLTGDTVLGRGTTMVDFPDGTLTEYLQTLERLMDYAQARMLPAHGPAHEQLGPVVQRYLEHRHSRLDRVRELVAEHGQDLSPEQLAELMYAGRSPIHPHITHQIAAAQLEHLRSLGEL</sequence>
<dbReference type="InterPro" id="IPR001279">
    <property type="entry name" value="Metallo-B-lactamas"/>
</dbReference>
<protein>
    <submittedName>
        <fullName evidence="2">MBL fold metallo-hydrolase</fullName>
    </submittedName>
</protein>
<dbReference type="InterPro" id="IPR050662">
    <property type="entry name" value="Sec-metab_biosynth-thioest"/>
</dbReference>
<dbReference type="Gene3D" id="3.60.15.10">
    <property type="entry name" value="Ribonuclease Z/Hydroxyacylglutathione hydrolase-like"/>
    <property type="match status" value="1"/>
</dbReference>
<dbReference type="InterPro" id="IPR036866">
    <property type="entry name" value="RibonucZ/Hydroxyglut_hydro"/>
</dbReference>
<dbReference type="CDD" id="cd16278">
    <property type="entry name" value="metallo-hydrolase-like_MBL-fold"/>
    <property type="match status" value="1"/>
</dbReference>
<name>A0ABU1FTA1_9MICC</name>
<gene>
    <name evidence="2" type="ORF">RH857_07030</name>
</gene>